<reference evidence="1 2" key="1">
    <citation type="submission" date="2023-11" db="EMBL/GenBank/DDBJ databases">
        <title>Halocaridina rubra genome assembly.</title>
        <authorList>
            <person name="Smith C."/>
        </authorList>
    </citation>
    <scope>NUCLEOTIDE SEQUENCE [LARGE SCALE GENOMIC DNA]</scope>
    <source>
        <strain evidence="1">EP-1</strain>
        <tissue evidence="1">Whole</tissue>
    </source>
</reference>
<dbReference type="AlphaFoldDB" id="A0AAN8XI90"/>
<feature type="non-terminal residue" evidence="1">
    <location>
        <position position="1"/>
    </location>
</feature>
<name>A0AAN8XI90_HALRR</name>
<organism evidence="1 2">
    <name type="scientific">Halocaridina rubra</name>
    <name type="common">Hawaiian red shrimp</name>
    <dbReference type="NCBI Taxonomy" id="373956"/>
    <lineage>
        <taxon>Eukaryota</taxon>
        <taxon>Metazoa</taxon>
        <taxon>Ecdysozoa</taxon>
        <taxon>Arthropoda</taxon>
        <taxon>Crustacea</taxon>
        <taxon>Multicrustacea</taxon>
        <taxon>Malacostraca</taxon>
        <taxon>Eumalacostraca</taxon>
        <taxon>Eucarida</taxon>
        <taxon>Decapoda</taxon>
        <taxon>Pleocyemata</taxon>
        <taxon>Caridea</taxon>
        <taxon>Atyoidea</taxon>
        <taxon>Atyidae</taxon>
        <taxon>Halocaridina</taxon>
    </lineage>
</organism>
<evidence type="ECO:0000313" key="2">
    <source>
        <dbReference type="Proteomes" id="UP001381693"/>
    </source>
</evidence>
<evidence type="ECO:0000313" key="1">
    <source>
        <dbReference type="EMBL" id="KAK7080788.1"/>
    </source>
</evidence>
<keyword evidence="2" id="KW-1185">Reference proteome</keyword>
<sequence length="55" mass="6396">SVTGDHHHCSDYRERSNRILFAESTHSSVQHGFDCNFVFRMPSKLTMPLHSSHHM</sequence>
<feature type="non-terminal residue" evidence="1">
    <location>
        <position position="55"/>
    </location>
</feature>
<accession>A0AAN8XI90</accession>
<dbReference type="EMBL" id="JAXCGZ010005790">
    <property type="protein sequence ID" value="KAK7080788.1"/>
    <property type="molecule type" value="Genomic_DNA"/>
</dbReference>
<dbReference type="Proteomes" id="UP001381693">
    <property type="component" value="Unassembled WGS sequence"/>
</dbReference>
<gene>
    <name evidence="1" type="ORF">SK128_027419</name>
</gene>
<protein>
    <submittedName>
        <fullName evidence="1">Uncharacterized protein</fullName>
    </submittedName>
</protein>
<proteinExistence type="predicted"/>
<comment type="caution">
    <text evidence="1">The sequence shown here is derived from an EMBL/GenBank/DDBJ whole genome shotgun (WGS) entry which is preliminary data.</text>
</comment>